<feature type="region of interest" description="Disordered" evidence="1">
    <location>
        <begin position="1"/>
        <end position="63"/>
    </location>
</feature>
<feature type="region of interest" description="Disordered" evidence="1">
    <location>
        <begin position="393"/>
        <end position="444"/>
    </location>
</feature>
<organism evidence="2 3">
    <name type="scientific">Lasiosphaeria miniovina</name>
    <dbReference type="NCBI Taxonomy" id="1954250"/>
    <lineage>
        <taxon>Eukaryota</taxon>
        <taxon>Fungi</taxon>
        <taxon>Dikarya</taxon>
        <taxon>Ascomycota</taxon>
        <taxon>Pezizomycotina</taxon>
        <taxon>Sordariomycetes</taxon>
        <taxon>Sordariomycetidae</taxon>
        <taxon>Sordariales</taxon>
        <taxon>Lasiosphaeriaceae</taxon>
        <taxon>Lasiosphaeria</taxon>
    </lineage>
</organism>
<feature type="region of interest" description="Disordered" evidence="1">
    <location>
        <begin position="246"/>
        <end position="287"/>
    </location>
</feature>
<gene>
    <name evidence="2" type="ORF">B0T26DRAFT_674555</name>
</gene>
<evidence type="ECO:0000313" key="3">
    <source>
        <dbReference type="Proteomes" id="UP001172101"/>
    </source>
</evidence>
<name>A0AA40E024_9PEZI</name>
<dbReference type="AlphaFoldDB" id="A0AA40E024"/>
<dbReference type="EMBL" id="JAUIRO010000003">
    <property type="protein sequence ID" value="KAK0722914.1"/>
    <property type="molecule type" value="Genomic_DNA"/>
</dbReference>
<comment type="caution">
    <text evidence="2">The sequence shown here is derived from an EMBL/GenBank/DDBJ whole genome shotgun (WGS) entry which is preliminary data.</text>
</comment>
<reference evidence="2" key="1">
    <citation type="submission" date="2023-06" db="EMBL/GenBank/DDBJ databases">
        <title>Genome-scale phylogeny and comparative genomics of the fungal order Sordariales.</title>
        <authorList>
            <consortium name="Lawrence Berkeley National Laboratory"/>
            <person name="Hensen N."/>
            <person name="Bonometti L."/>
            <person name="Westerberg I."/>
            <person name="Brannstrom I.O."/>
            <person name="Guillou S."/>
            <person name="Cros-Aarteil S."/>
            <person name="Calhoun S."/>
            <person name="Haridas S."/>
            <person name="Kuo A."/>
            <person name="Mondo S."/>
            <person name="Pangilinan J."/>
            <person name="Riley R."/>
            <person name="LaButti K."/>
            <person name="Andreopoulos B."/>
            <person name="Lipzen A."/>
            <person name="Chen C."/>
            <person name="Yanf M."/>
            <person name="Daum C."/>
            <person name="Ng V."/>
            <person name="Clum A."/>
            <person name="Steindorff A."/>
            <person name="Ohm R."/>
            <person name="Martin F."/>
            <person name="Silar P."/>
            <person name="Natvig D."/>
            <person name="Lalanne C."/>
            <person name="Gautier V."/>
            <person name="Ament-velasquez S.L."/>
            <person name="Kruys A."/>
            <person name="Hutchinson M.I."/>
            <person name="Powell A.J."/>
            <person name="Barry K."/>
            <person name="Miller A.N."/>
            <person name="Grigoriev I.V."/>
            <person name="Debuchy R."/>
            <person name="Gladieux P."/>
            <person name="Thoren M.H."/>
            <person name="Johannesson H."/>
        </authorList>
    </citation>
    <scope>NUCLEOTIDE SEQUENCE</scope>
    <source>
        <strain evidence="2">SMH2392-1A</strain>
    </source>
</reference>
<feature type="compositionally biased region" description="Basic and acidic residues" evidence="1">
    <location>
        <begin position="39"/>
        <end position="61"/>
    </location>
</feature>
<sequence>MTSGERDSFLSAAFPPGSYGSVTPVSSTALRPSNKRGLGHGDGDRVGEKDTESTYGEKDIGNDMDSTYGEKDIFAPFYSFSAAVYQELNCSTYVLGSATMEALKHLVANIPDWLKRLEAFDGQLEQRQKYFASLIELQEFFRLRDAPQPEVAPIATSAAPAAGQPIRTSITLSHCTTNKPGPRNWAGSGGTQATAFRLGHQYQEGGTQLFFEDLVKFVSASRSMMRKAKMAAKVAQIKRLAELERLEESDEEGAEPTPSVADGAIAPRKTTSTAMNDGEAEDKIPSLRLSARRMQRPGMLMAQAALGRSMYSRAGREIRGVYGQGGMGPSGLDALEKDIYDDLDKGLEYIQSMCEHAAHQFLRGSECAEEVGNISSRMVKTKELADGELERVQCEEPDAFKAAEDESRGRSYRPPSMRKNLTSSGSHRSDPNANEAAPDAETAG</sequence>
<feature type="compositionally biased region" description="Polar residues" evidence="1">
    <location>
        <begin position="20"/>
        <end position="31"/>
    </location>
</feature>
<feature type="compositionally biased region" description="Basic and acidic residues" evidence="1">
    <location>
        <begin position="393"/>
        <end position="409"/>
    </location>
</feature>
<accession>A0AA40E024</accession>
<keyword evidence="3" id="KW-1185">Reference proteome</keyword>
<dbReference type="GeneID" id="85322994"/>
<dbReference type="RefSeq" id="XP_060298838.1">
    <property type="nucleotide sequence ID" value="XM_060439724.1"/>
</dbReference>
<proteinExistence type="predicted"/>
<dbReference type="Proteomes" id="UP001172101">
    <property type="component" value="Unassembled WGS sequence"/>
</dbReference>
<protein>
    <submittedName>
        <fullName evidence="2">Uncharacterized protein</fullName>
    </submittedName>
</protein>
<evidence type="ECO:0000313" key="2">
    <source>
        <dbReference type="EMBL" id="KAK0722914.1"/>
    </source>
</evidence>
<evidence type="ECO:0000256" key="1">
    <source>
        <dbReference type="SAM" id="MobiDB-lite"/>
    </source>
</evidence>